<dbReference type="SUPFAM" id="SSF54909">
    <property type="entry name" value="Dimeric alpha+beta barrel"/>
    <property type="match status" value="1"/>
</dbReference>
<dbReference type="Gene3D" id="3.30.70.1060">
    <property type="entry name" value="Dimeric alpha+beta barrel"/>
    <property type="match status" value="1"/>
</dbReference>
<dbReference type="Pfam" id="PF03795">
    <property type="entry name" value="YCII"/>
    <property type="match status" value="1"/>
</dbReference>
<dbReference type="RefSeq" id="WP_187816405.1">
    <property type="nucleotide sequence ID" value="NZ_JACTVJ010000012.1"/>
</dbReference>
<organism evidence="3 4">
    <name type="scientific">Streptomyces polyasparticus</name>
    <dbReference type="NCBI Taxonomy" id="2767826"/>
    <lineage>
        <taxon>Bacteria</taxon>
        <taxon>Bacillati</taxon>
        <taxon>Actinomycetota</taxon>
        <taxon>Actinomycetes</taxon>
        <taxon>Kitasatosporales</taxon>
        <taxon>Streptomycetaceae</taxon>
        <taxon>Streptomyces</taxon>
    </lineage>
</organism>
<evidence type="ECO:0000256" key="1">
    <source>
        <dbReference type="ARBA" id="ARBA00007689"/>
    </source>
</evidence>
<keyword evidence="4" id="KW-1185">Reference proteome</keyword>
<dbReference type="InterPro" id="IPR051807">
    <property type="entry name" value="Sec-metab_biosynth-assoc"/>
</dbReference>
<dbReference type="Proteomes" id="UP000642284">
    <property type="component" value="Unassembled WGS sequence"/>
</dbReference>
<dbReference type="EMBL" id="JACTVJ010000012">
    <property type="protein sequence ID" value="MBC9715973.1"/>
    <property type="molecule type" value="Genomic_DNA"/>
</dbReference>
<protein>
    <recommendedName>
        <fullName evidence="2">YCII-related domain-containing protein</fullName>
    </recommendedName>
</protein>
<evidence type="ECO:0000313" key="4">
    <source>
        <dbReference type="Proteomes" id="UP000642284"/>
    </source>
</evidence>
<evidence type="ECO:0000259" key="2">
    <source>
        <dbReference type="Pfam" id="PF03795"/>
    </source>
</evidence>
<dbReference type="InterPro" id="IPR005545">
    <property type="entry name" value="YCII"/>
</dbReference>
<dbReference type="PANTHER" id="PTHR33606">
    <property type="entry name" value="PROTEIN YCII"/>
    <property type="match status" value="1"/>
</dbReference>
<dbReference type="InterPro" id="IPR011008">
    <property type="entry name" value="Dimeric_a/b-barrel"/>
</dbReference>
<reference evidence="3 4" key="1">
    <citation type="submission" date="2020-08" db="EMBL/GenBank/DDBJ databases">
        <title>Genemic of Streptomyces polyaspartic.</title>
        <authorList>
            <person name="Liu W."/>
        </authorList>
    </citation>
    <scope>NUCLEOTIDE SEQUENCE [LARGE SCALE GENOMIC DNA]</scope>
    <source>
        <strain evidence="3 4">TRM66268-LWL</strain>
    </source>
</reference>
<sequence length="183" mass="20416">MLYCIYAEDAPGVEDQLIELGEEHWSYMDRFADRLVLRGPTLSEDGEEHTGSLHVVEVADRAAAEAFATQEPYWRSGLYGAYTADRIVVRQQTEISRESDATLVTARWDGRPLGDFQEVPGQDALAFFGLLLDDEGVRSVGCLAVVRTVERKDVDALVDALTEEIADEGMTVETRRWCRGGRS</sequence>
<comment type="similarity">
    <text evidence="1">Belongs to the YciI family.</text>
</comment>
<dbReference type="PANTHER" id="PTHR33606:SF3">
    <property type="entry name" value="PROTEIN YCII"/>
    <property type="match status" value="1"/>
</dbReference>
<evidence type="ECO:0000313" key="3">
    <source>
        <dbReference type="EMBL" id="MBC9715973.1"/>
    </source>
</evidence>
<name>A0ABR7SNQ0_9ACTN</name>
<proteinExistence type="inferred from homology"/>
<accession>A0ABR7SNQ0</accession>
<feature type="domain" description="YCII-related" evidence="2">
    <location>
        <begin position="1"/>
        <end position="82"/>
    </location>
</feature>
<gene>
    <name evidence="3" type="ORF">H9Y04_25865</name>
</gene>
<comment type="caution">
    <text evidence="3">The sequence shown here is derived from an EMBL/GenBank/DDBJ whole genome shotgun (WGS) entry which is preliminary data.</text>
</comment>